<evidence type="ECO:0000256" key="1">
    <source>
        <dbReference type="SAM" id="Phobius"/>
    </source>
</evidence>
<keyword evidence="1" id="KW-0472">Membrane</keyword>
<protein>
    <submittedName>
        <fullName evidence="2">Uncharacterized protein</fullName>
    </submittedName>
</protein>
<dbReference type="Proteomes" id="UP001556617">
    <property type="component" value="Unassembled WGS sequence"/>
</dbReference>
<evidence type="ECO:0000313" key="2">
    <source>
        <dbReference type="EMBL" id="MEX0381508.1"/>
    </source>
</evidence>
<keyword evidence="1" id="KW-1133">Transmembrane helix</keyword>
<proteinExistence type="predicted"/>
<evidence type="ECO:0000313" key="3">
    <source>
        <dbReference type="Proteomes" id="UP001556617"/>
    </source>
</evidence>
<reference evidence="2 3" key="1">
    <citation type="submission" date="2024-07" db="EMBL/GenBank/DDBJ databases">
        <authorList>
            <person name="Yun M."/>
        </authorList>
    </citation>
    <scope>NUCLEOTIDE SEQUENCE [LARGE SCALE GENOMIC DNA]</scope>
    <source>
        <strain evidence="2 3">MS01</strain>
    </source>
</reference>
<organism evidence="2 3">
    <name type="scientific">Leuconostoc aquikimchii</name>
    <dbReference type="NCBI Taxonomy" id="3236804"/>
    <lineage>
        <taxon>Bacteria</taxon>
        <taxon>Bacillati</taxon>
        <taxon>Bacillota</taxon>
        <taxon>Bacilli</taxon>
        <taxon>Lactobacillales</taxon>
        <taxon>Lactobacillaceae</taxon>
        <taxon>Leuconostoc</taxon>
    </lineage>
</organism>
<name>A0ABV3S619_9LACO</name>
<keyword evidence="3" id="KW-1185">Reference proteome</keyword>
<comment type="caution">
    <text evidence="2">The sequence shown here is derived from an EMBL/GenBank/DDBJ whole genome shotgun (WGS) entry which is preliminary data.</text>
</comment>
<feature type="transmembrane region" description="Helical" evidence="1">
    <location>
        <begin position="12"/>
        <end position="31"/>
    </location>
</feature>
<accession>A0ABV3S619</accession>
<gene>
    <name evidence="2" type="ORF">AB3K24_09230</name>
</gene>
<dbReference type="RefSeq" id="WP_367975278.1">
    <property type="nucleotide sequence ID" value="NZ_JBFPEQ010000001.1"/>
</dbReference>
<keyword evidence="1" id="KW-0812">Transmembrane</keyword>
<dbReference type="EMBL" id="JBFPER010000001">
    <property type="protein sequence ID" value="MEX0381508.1"/>
    <property type="molecule type" value="Genomic_DNA"/>
</dbReference>
<sequence>MIITGEKVMRVSGTLIVISMTIITLLMYIGFLQKIDNYLLLYIVTLVGCGESLLK</sequence>